<dbReference type="PANTHER" id="PTHR30006">
    <property type="entry name" value="THIAMINE-BINDING PERIPLASMIC PROTEIN-RELATED"/>
    <property type="match status" value="1"/>
</dbReference>
<dbReference type="AlphaFoldDB" id="A0AAW8LXG8"/>
<evidence type="ECO:0000313" key="2">
    <source>
        <dbReference type="EMBL" id="MDR6703783.1"/>
    </source>
</evidence>
<organism evidence="2 3">
    <name type="scientific">Agrobacterium tumefaciens</name>
    <dbReference type="NCBI Taxonomy" id="358"/>
    <lineage>
        <taxon>Bacteria</taxon>
        <taxon>Pseudomonadati</taxon>
        <taxon>Pseudomonadota</taxon>
        <taxon>Alphaproteobacteria</taxon>
        <taxon>Hyphomicrobiales</taxon>
        <taxon>Rhizobiaceae</taxon>
        <taxon>Rhizobium/Agrobacterium group</taxon>
        <taxon>Agrobacterium</taxon>
        <taxon>Agrobacterium tumefaciens complex</taxon>
    </lineage>
</organism>
<dbReference type="InterPro" id="IPR001188">
    <property type="entry name" value="Sperm_putr-bd"/>
</dbReference>
<dbReference type="GO" id="GO:0030976">
    <property type="term" value="F:thiamine pyrophosphate binding"/>
    <property type="evidence" value="ECO:0007669"/>
    <property type="project" value="TreeGrafter"/>
</dbReference>
<accession>A0AAW8LXG8</accession>
<dbReference type="PIRSF" id="PIRSF002825">
    <property type="entry name" value="CfbpA"/>
    <property type="match status" value="1"/>
</dbReference>
<protein>
    <submittedName>
        <fullName evidence="2">Iron(III) transport system substrate-binding protein</fullName>
    </submittedName>
</protein>
<dbReference type="GO" id="GO:0019808">
    <property type="term" value="F:polyamine binding"/>
    <property type="evidence" value="ECO:0007669"/>
    <property type="project" value="InterPro"/>
</dbReference>
<reference evidence="2" key="1">
    <citation type="submission" date="2023-07" db="EMBL/GenBank/DDBJ databases">
        <title>Sorghum-associated microbial communities from plants grown in Nebraska, USA.</title>
        <authorList>
            <person name="Schachtman D."/>
        </authorList>
    </citation>
    <scope>NUCLEOTIDE SEQUENCE</scope>
    <source>
        <strain evidence="2">1457</strain>
    </source>
</reference>
<dbReference type="GO" id="GO:0030975">
    <property type="term" value="F:thiamine binding"/>
    <property type="evidence" value="ECO:0007669"/>
    <property type="project" value="TreeGrafter"/>
</dbReference>
<evidence type="ECO:0000256" key="1">
    <source>
        <dbReference type="ARBA" id="ARBA00022729"/>
    </source>
</evidence>
<dbReference type="Gene3D" id="3.40.190.10">
    <property type="entry name" value="Periplasmic binding protein-like II"/>
    <property type="match status" value="2"/>
</dbReference>
<name>A0AAW8LXG8_AGRTU</name>
<dbReference type="GO" id="GO:0030288">
    <property type="term" value="C:outer membrane-bounded periplasmic space"/>
    <property type="evidence" value="ECO:0007669"/>
    <property type="project" value="TreeGrafter"/>
</dbReference>
<dbReference type="InterPro" id="IPR026045">
    <property type="entry name" value="Ferric-bd"/>
</dbReference>
<dbReference type="Pfam" id="PF13343">
    <property type="entry name" value="SBP_bac_6"/>
    <property type="match status" value="1"/>
</dbReference>
<dbReference type="PANTHER" id="PTHR30006:SF2">
    <property type="entry name" value="ABC TRANSPORTER SUBSTRATE-BINDING PROTEIN"/>
    <property type="match status" value="1"/>
</dbReference>
<evidence type="ECO:0000313" key="3">
    <source>
        <dbReference type="Proteomes" id="UP001265315"/>
    </source>
</evidence>
<sequence>MPLFISDLAHSEFGRKFTLDLLIYVKKINIRQRAATGKTAKNHVAASRLSGNKKRSLLMRQSHTIFARLFAGAAFMASATLAQAEGTVVVYSAAPQQLMDELLPLFEKKTGTKVELVKAGSGELMNRIKAESGKAAGDVIWSVDGTVIDFSADLFEPYKPVEAASINSAFSPSANWVPFTAVVTAFIVNKEALKGAPVPTSWADLAKPEYKGLISSARADQSGSAYIQMATVLQDFDSEEKGWQIYTGILGNSVLSTSSGAVPRFVNDGEQAVGITLEDAALRYKLGSAPVEIVYPKEGTAIAPDGMALVKGAPNAENGKAFIDFIVSKEAQEVVVKAGRRSVRTDVPANAALVPLSDVPDAKYDFKWAADNRSRLMEKWNEILLDVQ</sequence>
<comment type="caution">
    <text evidence="2">The sequence shown here is derived from an EMBL/GenBank/DDBJ whole genome shotgun (WGS) entry which is preliminary data.</text>
</comment>
<dbReference type="Proteomes" id="UP001265315">
    <property type="component" value="Unassembled WGS sequence"/>
</dbReference>
<dbReference type="GO" id="GO:0015846">
    <property type="term" value="P:polyamine transport"/>
    <property type="evidence" value="ECO:0007669"/>
    <property type="project" value="InterPro"/>
</dbReference>
<dbReference type="CDD" id="cd13546">
    <property type="entry name" value="PBP2_BitB"/>
    <property type="match status" value="1"/>
</dbReference>
<dbReference type="GO" id="GO:0015888">
    <property type="term" value="P:thiamine transport"/>
    <property type="evidence" value="ECO:0007669"/>
    <property type="project" value="TreeGrafter"/>
</dbReference>
<dbReference type="EMBL" id="JAVDSW010000003">
    <property type="protein sequence ID" value="MDR6703783.1"/>
    <property type="molecule type" value="Genomic_DNA"/>
</dbReference>
<proteinExistence type="predicted"/>
<dbReference type="SUPFAM" id="SSF53850">
    <property type="entry name" value="Periplasmic binding protein-like II"/>
    <property type="match status" value="1"/>
</dbReference>
<dbReference type="PRINTS" id="PR00909">
    <property type="entry name" value="SPERMDNBNDNG"/>
</dbReference>
<keyword evidence="1" id="KW-0732">Signal</keyword>
<gene>
    <name evidence="2" type="ORF">J2W61_003655</name>
</gene>